<dbReference type="RefSeq" id="WP_243540711.1">
    <property type="nucleotide sequence ID" value="NZ_CP093442.1"/>
</dbReference>
<dbReference type="Pfam" id="PF00149">
    <property type="entry name" value="Metallophos"/>
    <property type="match status" value="1"/>
</dbReference>
<feature type="domain" description="Calcineurin-like phosphoesterase" evidence="1">
    <location>
        <begin position="1"/>
        <end position="176"/>
    </location>
</feature>
<dbReference type="Gene3D" id="3.60.21.10">
    <property type="match status" value="1"/>
</dbReference>
<proteinExistence type="predicted"/>
<sequence>MKIHAISDTHGNHHAFDKILSGGDLIVHCGDSDCNDTESSDKFFKWCLNISSRYSKGMILTGGNHDSYLAGHIAEIKNFLSNSNVHLLLNEFVDLEGFKAFGSPCSILYSDTWNSFADTDRELSKNCWQQIPNQLDLLVTHSPPFNILDGGMGSPGLLEKIKEAQPKLHIFGHIHQFGGVYDTLSSVFVNAASLGSLGSSPKYPFEIEYDLLSREVVSVKRSSFY</sequence>
<dbReference type="SUPFAM" id="SSF56300">
    <property type="entry name" value="Metallo-dependent phosphatases"/>
    <property type="match status" value="1"/>
</dbReference>
<organism evidence="2 3">
    <name type="scientific">Bdellovibrio reynosensis</name>
    <dbReference type="NCBI Taxonomy" id="2835041"/>
    <lineage>
        <taxon>Bacteria</taxon>
        <taxon>Pseudomonadati</taxon>
        <taxon>Bdellovibrionota</taxon>
        <taxon>Bdellovibrionia</taxon>
        <taxon>Bdellovibrionales</taxon>
        <taxon>Pseudobdellovibrionaceae</taxon>
        <taxon>Bdellovibrio</taxon>
    </lineage>
</organism>
<gene>
    <name evidence="2" type="ORF">MNR06_07990</name>
</gene>
<accession>A0ABY4CD69</accession>
<dbReference type="EMBL" id="CP093442">
    <property type="protein sequence ID" value="UOF02892.1"/>
    <property type="molecule type" value="Genomic_DNA"/>
</dbReference>
<reference evidence="2" key="1">
    <citation type="submission" date="2022-03" db="EMBL/GenBank/DDBJ databases">
        <title>Genome Identification and Characterization of new species Bdellovibrio reynosense LBG001 sp. nov. from a Mexico soil sample.</title>
        <authorList>
            <person name="Camilli A."/>
            <person name="Ajao Y."/>
            <person name="Guo X."/>
        </authorList>
    </citation>
    <scope>NUCLEOTIDE SEQUENCE</scope>
    <source>
        <strain evidence="2">LBG001</strain>
    </source>
</reference>
<dbReference type="InterPro" id="IPR029052">
    <property type="entry name" value="Metallo-depent_PP-like"/>
</dbReference>
<keyword evidence="3" id="KW-1185">Reference proteome</keyword>
<dbReference type="PANTHER" id="PTHR12905:SF0">
    <property type="entry name" value="CALCINEURIN-LIKE PHOSPHOESTERASE DOMAIN-CONTAINING PROTEIN"/>
    <property type="match status" value="1"/>
</dbReference>
<dbReference type="InterPro" id="IPR051693">
    <property type="entry name" value="UPF0046_metallophosphoest"/>
</dbReference>
<evidence type="ECO:0000313" key="3">
    <source>
        <dbReference type="Proteomes" id="UP000830116"/>
    </source>
</evidence>
<name>A0ABY4CD69_9BACT</name>
<protein>
    <submittedName>
        <fullName evidence="2">Metallophosphoesterase</fullName>
    </submittedName>
</protein>
<dbReference type="InterPro" id="IPR004843">
    <property type="entry name" value="Calcineurin-like_PHP"/>
</dbReference>
<dbReference type="PANTHER" id="PTHR12905">
    <property type="entry name" value="METALLOPHOSPHOESTERASE"/>
    <property type="match status" value="1"/>
</dbReference>
<evidence type="ECO:0000313" key="2">
    <source>
        <dbReference type="EMBL" id="UOF02892.1"/>
    </source>
</evidence>
<evidence type="ECO:0000259" key="1">
    <source>
        <dbReference type="Pfam" id="PF00149"/>
    </source>
</evidence>
<dbReference type="Proteomes" id="UP000830116">
    <property type="component" value="Chromosome"/>
</dbReference>